<evidence type="ECO:0000313" key="6">
    <source>
        <dbReference type="EMBL" id="PNW76947.1"/>
    </source>
</evidence>
<dbReference type="InterPro" id="IPR000048">
    <property type="entry name" value="IQ_motif_EF-hand-BS"/>
</dbReference>
<dbReference type="EMBL" id="CM008972">
    <property type="protein sequence ID" value="PNW76947.1"/>
    <property type="molecule type" value="Genomic_DNA"/>
</dbReference>
<dbReference type="EMDB" id="EMD-25381"/>
<accession>A0A2K3D8V0</accession>
<reference evidence="6 7" key="1">
    <citation type="journal article" date="2007" name="Science">
        <title>The Chlamydomonas genome reveals the evolution of key animal and plant functions.</title>
        <authorList>
            <person name="Merchant S.S."/>
            <person name="Prochnik S.E."/>
            <person name="Vallon O."/>
            <person name="Harris E.H."/>
            <person name="Karpowicz S.J."/>
            <person name="Witman G.B."/>
            <person name="Terry A."/>
            <person name="Salamov A."/>
            <person name="Fritz-Laylin L.K."/>
            <person name="Marechal-Drouard L."/>
            <person name="Marshall W.F."/>
            <person name="Qu L.H."/>
            <person name="Nelson D.R."/>
            <person name="Sanderfoot A.A."/>
            <person name="Spalding M.H."/>
            <person name="Kapitonov V.V."/>
            <person name="Ren Q."/>
            <person name="Ferris P."/>
            <person name="Lindquist E."/>
            <person name="Shapiro H."/>
            <person name="Lucas S.M."/>
            <person name="Grimwood J."/>
            <person name="Schmutz J."/>
            <person name="Cardol P."/>
            <person name="Cerutti H."/>
            <person name="Chanfreau G."/>
            <person name="Chen C.L."/>
            <person name="Cognat V."/>
            <person name="Croft M.T."/>
            <person name="Dent R."/>
            <person name="Dutcher S."/>
            <person name="Fernandez E."/>
            <person name="Fukuzawa H."/>
            <person name="Gonzalez-Ballester D."/>
            <person name="Gonzalez-Halphen D."/>
            <person name="Hallmann A."/>
            <person name="Hanikenne M."/>
            <person name="Hippler M."/>
            <person name="Inwood W."/>
            <person name="Jabbari K."/>
            <person name="Kalanon M."/>
            <person name="Kuras R."/>
            <person name="Lefebvre P.A."/>
            <person name="Lemaire S.D."/>
            <person name="Lobanov A.V."/>
            <person name="Lohr M."/>
            <person name="Manuell A."/>
            <person name="Meier I."/>
            <person name="Mets L."/>
            <person name="Mittag M."/>
            <person name="Mittelmeier T."/>
            <person name="Moroney J.V."/>
            <person name="Moseley J."/>
            <person name="Napoli C."/>
            <person name="Nedelcu A.M."/>
            <person name="Niyogi K."/>
            <person name="Novoselov S.V."/>
            <person name="Paulsen I.T."/>
            <person name="Pazour G."/>
            <person name="Purton S."/>
            <person name="Ral J.P."/>
            <person name="Riano-Pachon D.M."/>
            <person name="Riekhof W."/>
            <person name="Rymarquis L."/>
            <person name="Schroda M."/>
            <person name="Stern D."/>
            <person name="Umen J."/>
            <person name="Willows R."/>
            <person name="Wilson N."/>
            <person name="Zimmer S.L."/>
            <person name="Allmer J."/>
            <person name="Balk J."/>
            <person name="Bisova K."/>
            <person name="Chen C.J."/>
            <person name="Elias M."/>
            <person name="Gendler K."/>
            <person name="Hauser C."/>
            <person name="Lamb M.R."/>
            <person name="Ledford H."/>
            <person name="Long J.C."/>
            <person name="Minagawa J."/>
            <person name="Page M.D."/>
            <person name="Pan J."/>
            <person name="Pootakham W."/>
            <person name="Roje S."/>
            <person name="Rose A."/>
            <person name="Stahlberg E."/>
            <person name="Terauchi A.M."/>
            <person name="Yang P."/>
            <person name="Ball S."/>
            <person name="Bowler C."/>
            <person name="Dieckmann C.L."/>
            <person name="Gladyshev V.N."/>
            <person name="Green P."/>
            <person name="Jorgensen R."/>
            <person name="Mayfield S."/>
            <person name="Mueller-Roeber B."/>
            <person name="Rajamani S."/>
            <person name="Sayre R.T."/>
            <person name="Brokstein P."/>
            <person name="Dubchak I."/>
            <person name="Goodstein D."/>
            <person name="Hornick L."/>
            <person name="Huang Y.W."/>
            <person name="Jhaveri J."/>
            <person name="Luo Y."/>
            <person name="Martinez D."/>
            <person name="Ngau W.C."/>
            <person name="Otillar B."/>
            <person name="Poliakov A."/>
            <person name="Porter A."/>
            <person name="Szajkowski L."/>
            <person name="Werner G."/>
            <person name="Zhou K."/>
            <person name="Grigoriev I.V."/>
            <person name="Rokhsar D.S."/>
            <person name="Grossman A.R."/>
        </authorList>
    </citation>
    <scope>NUCLEOTIDE SEQUENCE [LARGE SCALE GENOMIC DNA]</scope>
    <source>
        <strain evidence="7">CC-503</strain>
    </source>
</reference>
<dbReference type="PANTHER" id="PTHR22706">
    <property type="entry name" value="ASSEMBLY FACTOR FOR SPINDLE MICROTUBULES"/>
    <property type="match status" value="1"/>
</dbReference>
<dbReference type="PROSITE" id="PS50096">
    <property type="entry name" value="IQ"/>
    <property type="match status" value="3"/>
</dbReference>
<dbReference type="SUPFAM" id="SSF52540">
    <property type="entry name" value="P-loop containing nucleoside triphosphate hydrolases"/>
    <property type="match status" value="1"/>
</dbReference>
<evidence type="ECO:0000256" key="4">
    <source>
        <dbReference type="ARBA" id="ARBA00022860"/>
    </source>
</evidence>
<keyword evidence="4" id="KW-0112">Calmodulin-binding</keyword>
<evidence type="ECO:0007829" key="9">
    <source>
        <dbReference type="PDB" id="7SQC"/>
    </source>
</evidence>
<dbReference type="EMDB" id="EMD-24207"/>
<dbReference type="KEGG" id="cre:CHLRE_11g482300v5"/>
<dbReference type="PANTHER" id="PTHR22706:SF1">
    <property type="entry name" value="ASSEMBLY FACTOR FOR SPINDLE MICROTUBULES"/>
    <property type="match status" value="1"/>
</dbReference>
<dbReference type="OrthoDB" id="190375at2759"/>
<feature type="compositionally biased region" description="Gly residues" evidence="5">
    <location>
        <begin position="246"/>
        <end position="256"/>
    </location>
</feature>
<reference evidence="8" key="2">
    <citation type="journal article" date="2022" name="Nat. Struct. Mol. Biol.">
        <title>Cryo-EM structure of an active central apparatus.</title>
        <authorList>
            <person name="Han L."/>
            <person name="Rao Q."/>
            <person name="Yang R."/>
            <person name="Wang Y."/>
            <person name="Chai P."/>
            <person name="Xiong Y."/>
            <person name="Zhang K."/>
        </authorList>
    </citation>
    <scope>STRUCTURE BY ELECTRON MICROSCOPY (3.60 ANGSTROMS)</scope>
</reference>
<dbReference type="GO" id="GO:0005737">
    <property type="term" value="C:cytoplasm"/>
    <property type="evidence" value="ECO:0007669"/>
    <property type="project" value="UniProtKB-SubCell"/>
</dbReference>
<dbReference type="RefSeq" id="XP_042919771.1">
    <property type="nucleotide sequence ID" value="XM_043067766.1"/>
</dbReference>
<dbReference type="PDB" id="7SQC">
    <property type="method" value="EM"/>
    <property type="resolution" value="3.80 A"/>
    <property type="chains" value="3A/3B/3C/3D=1-427"/>
</dbReference>
<evidence type="ECO:0000256" key="1">
    <source>
        <dbReference type="ARBA" id="ARBA00004496"/>
    </source>
</evidence>
<feature type="region of interest" description="Disordered" evidence="5">
    <location>
        <begin position="221"/>
        <end position="301"/>
    </location>
</feature>
<dbReference type="OMA" id="AYFNAMA"/>
<dbReference type="SMART" id="SM00015">
    <property type="entry name" value="IQ"/>
    <property type="match status" value="3"/>
</dbReference>
<evidence type="ECO:0000256" key="3">
    <source>
        <dbReference type="ARBA" id="ARBA00022737"/>
    </source>
</evidence>
<evidence type="ECO:0000256" key="2">
    <source>
        <dbReference type="ARBA" id="ARBA00022490"/>
    </source>
</evidence>
<sequence length="427" mass="46957">MAGLAELQRVAAPALIAEYFSKCRLAEDRRDVENKAIVVIQSYARGFLVRRRLQRFIMTTVTIQRYWRGYLGRLRARRALEEYNRALRKAYFNAMATVIQRWWRGFYSRKHIHDYYARKRYLKQVKERNDHIRAELNLEAERAIIVQRQEAEERARRLFADKVSKLHHLVSTAAQPGIFNSPYSVATGTLPVIMSLPVEEHLKGAMRAQLGPELDWLSSSAGAAGGGGGKSGPMLGAGSGRLERPGGAGGGGGGGSPSTTGRLPPLRGDGRTQPGPGGASGGMGATGGPASAGGSLRRKSTKLAQEEIYPPVAVVAGRVVPARYTLRQAADYEAVRRQELLEDKIHRGEMLSAHPQAFTTALGPPRPPPLDSQTNRNLVPFADPYDPTVGLRGPRFTPDQQKVSTAAFTRYLKRKPMFDKNLATEAY</sequence>
<dbReference type="GO" id="GO:0005516">
    <property type="term" value="F:calmodulin binding"/>
    <property type="evidence" value="ECO:0007669"/>
    <property type="project" value="UniProtKB-KW"/>
</dbReference>
<evidence type="ECO:0000313" key="7">
    <source>
        <dbReference type="Proteomes" id="UP000006906"/>
    </source>
</evidence>
<proteinExistence type="evidence at protein level"/>
<reference evidence="9" key="3">
    <citation type="journal article" date="2022" name="Nat. Struct. Mol. Biol.">
        <title>Ciliary central apparatus structure reveals mechanisms of microtubule patterning.</title>
        <authorList>
            <person name="Gui M."/>
            <person name="Wang X."/>
            <person name="Dutcher S.K."/>
            <person name="Brown A."/>
            <person name="Zhang R."/>
        </authorList>
    </citation>
    <scope>STRUCTURE BY ELECTRON MICROSCOPY (3.80 ANGSTROMS)</scope>
</reference>
<dbReference type="Gene3D" id="1.20.5.190">
    <property type="match status" value="1"/>
</dbReference>
<keyword evidence="3" id="KW-0677">Repeat</keyword>
<dbReference type="Pfam" id="PF00612">
    <property type="entry name" value="IQ"/>
    <property type="match status" value="3"/>
</dbReference>
<dbReference type="InParanoid" id="A0A2K3D8V0"/>
<dbReference type="ExpressionAtlas" id="A0A2K3D8V0">
    <property type="expression patterns" value="baseline"/>
</dbReference>
<dbReference type="Proteomes" id="UP000006906">
    <property type="component" value="Chromosome 11"/>
</dbReference>
<keyword evidence="8 9" id="KW-0002">3D-structure</keyword>
<keyword evidence="2" id="KW-0963">Cytoplasm</keyword>
<feature type="compositionally biased region" description="Gly residues" evidence="5">
    <location>
        <begin position="223"/>
        <end position="239"/>
    </location>
</feature>
<dbReference type="PDB" id="7N6G">
    <property type="method" value="EM"/>
    <property type="resolution" value="3.60 A"/>
    <property type="chains" value="4Q/4R/4S=1-427"/>
</dbReference>
<dbReference type="Gramene" id="PNW76947">
    <property type="protein sequence ID" value="PNW76947"/>
    <property type="gene ID" value="CHLRE_11g482300v5"/>
</dbReference>
<dbReference type="InterPro" id="IPR051185">
    <property type="entry name" value="ASPM"/>
</dbReference>
<feature type="compositionally biased region" description="Gly residues" evidence="5">
    <location>
        <begin position="275"/>
        <end position="291"/>
    </location>
</feature>
<name>A0A2K3D8V0_CHLRE</name>
<evidence type="ECO:0008006" key="10">
    <source>
        <dbReference type="Google" id="ProtNLM"/>
    </source>
</evidence>
<dbReference type="AlphaFoldDB" id="A0A2K3D8V0"/>
<dbReference type="STRING" id="3055.A0A2K3D8V0"/>
<dbReference type="InterPro" id="IPR027417">
    <property type="entry name" value="P-loop_NTPase"/>
</dbReference>
<organism evidence="6 7">
    <name type="scientific">Chlamydomonas reinhardtii</name>
    <name type="common">Chlamydomonas smithii</name>
    <dbReference type="NCBI Taxonomy" id="3055"/>
    <lineage>
        <taxon>Eukaryota</taxon>
        <taxon>Viridiplantae</taxon>
        <taxon>Chlorophyta</taxon>
        <taxon>core chlorophytes</taxon>
        <taxon>Chlorophyceae</taxon>
        <taxon>CS clade</taxon>
        <taxon>Chlamydomonadales</taxon>
        <taxon>Chlamydomonadaceae</taxon>
        <taxon>Chlamydomonas</taxon>
    </lineage>
</organism>
<dbReference type="GeneID" id="5722956"/>
<gene>
    <name evidence="6" type="ORF">CHLRE_11g482300v5</name>
</gene>
<evidence type="ECO:0000256" key="5">
    <source>
        <dbReference type="SAM" id="MobiDB-lite"/>
    </source>
</evidence>
<keyword evidence="7" id="KW-1185">Reference proteome</keyword>
<comment type="subcellular location">
    <subcellularLocation>
        <location evidence="1">Cytoplasm</location>
    </subcellularLocation>
</comment>
<protein>
    <recommendedName>
        <fullName evidence="10">Spermatogenesis-associated protein 17</fullName>
    </recommendedName>
</protein>
<evidence type="ECO:0007829" key="8">
    <source>
        <dbReference type="PDB" id="7N6G"/>
    </source>
</evidence>